<dbReference type="GO" id="GO:0004519">
    <property type="term" value="F:endonuclease activity"/>
    <property type="evidence" value="ECO:0007669"/>
    <property type="project" value="InterPro"/>
</dbReference>
<dbReference type="SUPFAM" id="SSF55608">
    <property type="entry name" value="Homing endonucleases"/>
    <property type="match status" value="2"/>
</dbReference>
<dbReference type="GO" id="GO:0005739">
    <property type="term" value="C:mitochondrion"/>
    <property type="evidence" value="ECO:0007669"/>
    <property type="project" value="UniProtKB-ARBA"/>
</dbReference>
<proteinExistence type="predicted"/>
<keyword evidence="3" id="KW-1185">Reference proteome</keyword>
<dbReference type="Pfam" id="PF00961">
    <property type="entry name" value="LAGLIDADG_1"/>
    <property type="match status" value="1"/>
</dbReference>
<accession>A0A6A6AT25</accession>
<reference evidence="2" key="1">
    <citation type="journal article" date="2020" name="Stud. Mycol.">
        <title>101 Dothideomycetes genomes: a test case for predicting lifestyles and emergence of pathogens.</title>
        <authorList>
            <person name="Haridas S."/>
            <person name="Albert R."/>
            <person name="Binder M."/>
            <person name="Bloem J."/>
            <person name="Labutti K."/>
            <person name="Salamov A."/>
            <person name="Andreopoulos B."/>
            <person name="Baker S."/>
            <person name="Barry K."/>
            <person name="Bills G."/>
            <person name="Bluhm B."/>
            <person name="Cannon C."/>
            <person name="Castanera R."/>
            <person name="Culley D."/>
            <person name="Daum C."/>
            <person name="Ezra D."/>
            <person name="Gonzalez J."/>
            <person name="Henrissat B."/>
            <person name="Kuo A."/>
            <person name="Liang C."/>
            <person name="Lipzen A."/>
            <person name="Lutzoni F."/>
            <person name="Magnuson J."/>
            <person name="Mondo S."/>
            <person name="Nolan M."/>
            <person name="Ohm R."/>
            <person name="Pangilinan J."/>
            <person name="Park H.-J."/>
            <person name="Ramirez L."/>
            <person name="Alfaro M."/>
            <person name="Sun H."/>
            <person name="Tritt A."/>
            <person name="Yoshinaga Y."/>
            <person name="Zwiers L.-H."/>
            <person name="Turgeon B."/>
            <person name="Goodwin S."/>
            <person name="Spatafora J."/>
            <person name="Crous P."/>
            <person name="Grigoriev I."/>
        </authorList>
    </citation>
    <scope>NUCLEOTIDE SEQUENCE</scope>
    <source>
        <strain evidence="2">CBS 121167</strain>
    </source>
</reference>
<feature type="domain" description="Homing endonuclease LAGLIDADG" evidence="1">
    <location>
        <begin position="9"/>
        <end position="90"/>
    </location>
</feature>
<protein>
    <recommendedName>
        <fullName evidence="1">Homing endonuclease LAGLIDADG domain-containing protein</fullName>
    </recommendedName>
</protein>
<gene>
    <name evidence="2" type="ORF">K452DRAFT_330311</name>
</gene>
<dbReference type="InterPro" id="IPR051289">
    <property type="entry name" value="LAGLIDADG_Endonuclease"/>
</dbReference>
<evidence type="ECO:0000259" key="1">
    <source>
        <dbReference type="Pfam" id="PF00961"/>
    </source>
</evidence>
<dbReference type="PANTHER" id="PTHR36181">
    <property type="entry name" value="INTRON-ENCODED ENDONUCLEASE AI3-RELATED"/>
    <property type="match status" value="1"/>
</dbReference>
<dbReference type="PANTHER" id="PTHR36181:SF4">
    <property type="entry name" value="LAGLIDADG ENDONUCLEASE"/>
    <property type="match status" value="1"/>
</dbReference>
<dbReference type="GeneID" id="54302606"/>
<dbReference type="Gene3D" id="3.10.28.10">
    <property type="entry name" value="Homing endonucleases"/>
    <property type="match status" value="2"/>
</dbReference>
<evidence type="ECO:0000313" key="2">
    <source>
        <dbReference type="EMBL" id="KAF2135172.1"/>
    </source>
</evidence>
<dbReference type="AlphaFoldDB" id="A0A6A6AT25"/>
<dbReference type="InterPro" id="IPR004860">
    <property type="entry name" value="LAGLIDADG_dom"/>
</dbReference>
<dbReference type="Proteomes" id="UP000799438">
    <property type="component" value="Unassembled WGS sequence"/>
</dbReference>
<dbReference type="OrthoDB" id="3705528at2759"/>
<name>A0A6A6AT25_9PEZI</name>
<sequence>MIQKEFNRFTDAEGNFLISIDRNYVRFKISLHLDDVETLNTIKSKLNIGSVVTEKSRNSCSFVVQDFTEIKYVICAIFNKFPLLTNFYKAVIIKDNNNRLSDVDKERVINLKNGINSQRFREGEGTFKDRILYVFTSGSKNTSQACLNAIVTFLTSLGSILKQHSKILPLNVVSTVNAKTNVTSLVVSSVDALYYYIFPLLDNHTMYTYKYTNILNKRYSTGPIQNVDGIITNIFERYKDILLKDPPFDVSSNIPHLNNVRYYERLNKSESPKTVYIYENGNLIDGTPFASFSWRTPTHRALGFYKSKSLLSSKPIDNASKI</sequence>
<organism evidence="2 3">
    <name type="scientific">Aplosporella prunicola CBS 121167</name>
    <dbReference type="NCBI Taxonomy" id="1176127"/>
    <lineage>
        <taxon>Eukaryota</taxon>
        <taxon>Fungi</taxon>
        <taxon>Dikarya</taxon>
        <taxon>Ascomycota</taxon>
        <taxon>Pezizomycotina</taxon>
        <taxon>Dothideomycetes</taxon>
        <taxon>Dothideomycetes incertae sedis</taxon>
        <taxon>Botryosphaeriales</taxon>
        <taxon>Aplosporellaceae</taxon>
        <taxon>Aplosporella</taxon>
    </lineage>
</organism>
<dbReference type="InterPro" id="IPR027434">
    <property type="entry name" value="Homing_endonucl"/>
</dbReference>
<dbReference type="EMBL" id="ML995643">
    <property type="protein sequence ID" value="KAF2135172.1"/>
    <property type="molecule type" value="Genomic_DNA"/>
</dbReference>
<dbReference type="RefSeq" id="XP_033390891.1">
    <property type="nucleotide sequence ID" value="XM_033545111.1"/>
</dbReference>
<evidence type="ECO:0000313" key="3">
    <source>
        <dbReference type="Proteomes" id="UP000799438"/>
    </source>
</evidence>